<protein>
    <recommendedName>
        <fullName evidence="1">DAGKc domain-containing protein</fullName>
    </recommendedName>
</protein>
<reference evidence="2 3" key="1">
    <citation type="submission" date="2018-07" db="EMBL/GenBank/DDBJ databases">
        <title>Comparative genomes isolates from brazilian mangrove.</title>
        <authorList>
            <person name="De Araujo J.E."/>
            <person name="Taketani R.G."/>
            <person name="Silva M.C.P."/>
            <person name="Lourenco M.V."/>
            <person name="Oliveira V.M."/>
            <person name="Andreote F.D."/>
        </authorList>
    </citation>
    <scope>NUCLEOTIDE SEQUENCE [LARGE SCALE GENOMIC DNA]</scope>
    <source>
        <strain evidence="2 3">HEX PRIS-MGV</strain>
    </source>
</reference>
<dbReference type="PANTHER" id="PTHR30492:SF0">
    <property type="entry name" value="METHYLGLYOXAL SYNTHASE"/>
    <property type="match status" value="1"/>
</dbReference>
<dbReference type="GO" id="GO:0005829">
    <property type="term" value="C:cytosol"/>
    <property type="evidence" value="ECO:0007669"/>
    <property type="project" value="TreeGrafter"/>
</dbReference>
<dbReference type="AlphaFoldDB" id="A0A368KLY6"/>
<evidence type="ECO:0000313" key="2">
    <source>
        <dbReference type="EMBL" id="RCS42236.1"/>
    </source>
</evidence>
<dbReference type="Gene3D" id="2.60.200.40">
    <property type="match status" value="1"/>
</dbReference>
<organism evidence="2 3">
    <name type="scientific">Bremerella cremea</name>
    <dbReference type="NCBI Taxonomy" id="1031537"/>
    <lineage>
        <taxon>Bacteria</taxon>
        <taxon>Pseudomonadati</taxon>
        <taxon>Planctomycetota</taxon>
        <taxon>Planctomycetia</taxon>
        <taxon>Pirellulales</taxon>
        <taxon>Pirellulaceae</taxon>
        <taxon>Bremerella</taxon>
    </lineage>
</organism>
<accession>A0A368KLY6</accession>
<dbReference type="EMBL" id="QPEX01000044">
    <property type="protein sequence ID" value="RCS42236.1"/>
    <property type="molecule type" value="Genomic_DNA"/>
</dbReference>
<dbReference type="GO" id="GO:0016301">
    <property type="term" value="F:kinase activity"/>
    <property type="evidence" value="ECO:0007669"/>
    <property type="project" value="InterPro"/>
</dbReference>
<evidence type="ECO:0000313" key="3">
    <source>
        <dbReference type="Proteomes" id="UP000253562"/>
    </source>
</evidence>
<dbReference type="SUPFAM" id="SSF111331">
    <property type="entry name" value="NAD kinase/diacylglycerol kinase-like"/>
    <property type="match status" value="1"/>
</dbReference>
<evidence type="ECO:0000259" key="1">
    <source>
        <dbReference type="PROSITE" id="PS50146"/>
    </source>
</evidence>
<dbReference type="Gene3D" id="3.40.50.10330">
    <property type="entry name" value="Probable inorganic polyphosphate/atp-NAD kinase, domain 1"/>
    <property type="match status" value="1"/>
</dbReference>
<dbReference type="GO" id="GO:0019242">
    <property type="term" value="P:methylglyoxal biosynthetic process"/>
    <property type="evidence" value="ECO:0007669"/>
    <property type="project" value="InterPro"/>
</dbReference>
<dbReference type="Pfam" id="PF00781">
    <property type="entry name" value="DAGK_cat"/>
    <property type="match status" value="1"/>
</dbReference>
<dbReference type="InterPro" id="IPR045540">
    <property type="entry name" value="YegS/DAGK_C"/>
</dbReference>
<dbReference type="GO" id="GO:0008929">
    <property type="term" value="F:methylglyoxal synthase activity"/>
    <property type="evidence" value="ECO:0007669"/>
    <property type="project" value="InterPro"/>
</dbReference>
<dbReference type="InterPro" id="IPR001206">
    <property type="entry name" value="Diacylglycerol_kinase_cat_dom"/>
</dbReference>
<comment type="caution">
    <text evidence="2">The sequence shown here is derived from an EMBL/GenBank/DDBJ whole genome shotgun (WGS) entry which is preliminary data.</text>
</comment>
<dbReference type="PROSITE" id="PS50146">
    <property type="entry name" value="DAGK"/>
    <property type="match status" value="1"/>
</dbReference>
<sequence>MPEGNITVISTDTRPQTSLGSAWLFINRIAGGCDKSHQHAQLRALLEKLGIEMRELNSPQQLSAQWHDDSITRPDFIISVGGDGTAAMIAGLTAGQVPIAIYPAGTENVLAKYLQIPTDFDAFAAMLTQRQVRHFDAGKCGERTFMLMLSAGFEAEVVHQVHAQRDGHLSKFNYVLPTFGLMRSYAYPKIELDIELEDGTRTQTIGYWVFVFNFPRYALGLELTPNARPDDGLLDVCVLTQKGFWATNTYICSLLSGNLSTRSDTTYYRARSLKIHCDEGALPLQTDGDPAGFTDVTVSVQPGYLPLIVPATKKPG</sequence>
<proteinExistence type="predicted"/>
<feature type="domain" description="DAGKc" evidence="1">
    <location>
        <begin position="74"/>
        <end position="144"/>
    </location>
</feature>
<gene>
    <name evidence="2" type="ORF">DTL42_20665</name>
</gene>
<dbReference type="PANTHER" id="PTHR30492">
    <property type="entry name" value="METHYLGLYOXAL SYNTHASE"/>
    <property type="match status" value="1"/>
</dbReference>
<dbReference type="InterPro" id="IPR016064">
    <property type="entry name" value="NAD/diacylglycerol_kinase_sf"/>
</dbReference>
<dbReference type="Proteomes" id="UP000253562">
    <property type="component" value="Unassembled WGS sequence"/>
</dbReference>
<dbReference type="InterPro" id="IPR017438">
    <property type="entry name" value="ATP-NAD_kinase_N"/>
</dbReference>
<name>A0A368KLY6_9BACT</name>
<dbReference type="Pfam" id="PF19279">
    <property type="entry name" value="YegS_C"/>
    <property type="match status" value="1"/>
</dbReference>
<dbReference type="InterPro" id="IPR004363">
    <property type="entry name" value="Methylgl_synth"/>
</dbReference>